<dbReference type="SMART" id="SM00382">
    <property type="entry name" value="AAA"/>
    <property type="match status" value="2"/>
</dbReference>
<evidence type="ECO:0000313" key="13">
    <source>
        <dbReference type="Proteomes" id="UP000717696"/>
    </source>
</evidence>
<evidence type="ECO:0000313" key="12">
    <source>
        <dbReference type="EMBL" id="KAH7137357.1"/>
    </source>
</evidence>
<evidence type="ECO:0000256" key="1">
    <source>
        <dbReference type="ARBA" id="ARBA00004141"/>
    </source>
</evidence>
<dbReference type="GO" id="GO:0005524">
    <property type="term" value="F:ATP binding"/>
    <property type="evidence" value="ECO:0007669"/>
    <property type="project" value="UniProtKB-KW"/>
</dbReference>
<evidence type="ECO:0000256" key="6">
    <source>
        <dbReference type="ARBA" id="ARBA00022840"/>
    </source>
</evidence>
<name>A0A9P9IXH6_9HYPO</name>
<keyword evidence="8 10" id="KW-0472">Membrane</keyword>
<dbReference type="CDD" id="cd03232">
    <property type="entry name" value="ABCG_PDR_domain2"/>
    <property type="match status" value="1"/>
</dbReference>
<dbReference type="InterPro" id="IPR003593">
    <property type="entry name" value="AAA+_ATPase"/>
</dbReference>
<evidence type="ECO:0000259" key="11">
    <source>
        <dbReference type="PROSITE" id="PS50893"/>
    </source>
</evidence>
<keyword evidence="13" id="KW-1185">Reference proteome</keyword>
<reference evidence="12" key="1">
    <citation type="journal article" date="2021" name="Nat. Commun.">
        <title>Genetic determinants of endophytism in the Arabidopsis root mycobiome.</title>
        <authorList>
            <person name="Mesny F."/>
            <person name="Miyauchi S."/>
            <person name="Thiergart T."/>
            <person name="Pickel B."/>
            <person name="Atanasova L."/>
            <person name="Karlsson M."/>
            <person name="Huettel B."/>
            <person name="Barry K.W."/>
            <person name="Haridas S."/>
            <person name="Chen C."/>
            <person name="Bauer D."/>
            <person name="Andreopoulos W."/>
            <person name="Pangilinan J."/>
            <person name="LaButti K."/>
            <person name="Riley R."/>
            <person name="Lipzen A."/>
            <person name="Clum A."/>
            <person name="Drula E."/>
            <person name="Henrissat B."/>
            <person name="Kohler A."/>
            <person name="Grigoriev I.V."/>
            <person name="Martin F.M."/>
            <person name="Hacquard S."/>
        </authorList>
    </citation>
    <scope>NUCLEOTIDE SEQUENCE</scope>
    <source>
        <strain evidence="12">MPI-CAGE-AT-0021</strain>
    </source>
</reference>
<feature type="transmembrane region" description="Helical" evidence="10">
    <location>
        <begin position="735"/>
        <end position="752"/>
    </location>
</feature>
<feature type="transmembrane region" description="Helical" evidence="10">
    <location>
        <begin position="626"/>
        <end position="645"/>
    </location>
</feature>
<dbReference type="Pfam" id="PF14510">
    <property type="entry name" value="ABC_trans_N"/>
    <property type="match status" value="1"/>
</dbReference>
<keyword evidence="5" id="KW-0547">Nucleotide-binding</keyword>
<dbReference type="GO" id="GO:0016020">
    <property type="term" value="C:membrane"/>
    <property type="evidence" value="ECO:0007669"/>
    <property type="project" value="UniProtKB-SubCell"/>
</dbReference>
<dbReference type="FunFam" id="3.40.50.300:FF:000054">
    <property type="entry name" value="ABC multidrug transporter atrF"/>
    <property type="match status" value="1"/>
</dbReference>
<feature type="transmembrane region" description="Helical" evidence="10">
    <location>
        <begin position="1230"/>
        <end position="1256"/>
    </location>
</feature>
<dbReference type="GO" id="GO:0016887">
    <property type="term" value="F:ATP hydrolysis activity"/>
    <property type="evidence" value="ECO:0007669"/>
    <property type="project" value="InterPro"/>
</dbReference>
<feature type="transmembrane region" description="Helical" evidence="10">
    <location>
        <begin position="1304"/>
        <end position="1322"/>
    </location>
</feature>
<evidence type="ECO:0000256" key="8">
    <source>
        <dbReference type="ARBA" id="ARBA00023136"/>
    </source>
</evidence>
<dbReference type="InterPro" id="IPR010929">
    <property type="entry name" value="PDR_CDR_ABC"/>
</dbReference>
<proteinExistence type="inferred from homology"/>
<evidence type="ECO:0000256" key="7">
    <source>
        <dbReference type="ARBA" id="ARBA00022989"/>
    </source>
</evidence>
<sequence>MGHHAPNDHREQNHERVGAILPDLAQLTQRITANSNIVGGNANALAPRSGSELDPYSPIFDGVAWVKAFMALIQSDPEAPPTRKSGVSFRSLSAFGYSLGSDYQKDVGNVWLSLLSSTRNLLGINSSRRRIEILRDLEGLVEDGEMCIVLGPPGSGCSTFLRTISGEADGVSVSPESYLNFRGTQDILSIDTRHMHDWFCRDVLYNAEVDIHLPHLTVGDTLTFAAHAAATNYTPRGLSKKEANDMIRDVVMATFGISHTAKTRVGDDYVRGVSGGERKRVSIAEATLTGAKVQCWDNATRGLDSGNAINFCNALRVQADLMDITSIVAMYQAPESAYQLFDKVLVLYEGRQIYFGHTQDAKQYFENLGFEHPDKQTTPDFLTSMTSPEERRVKPGFQPLPPRTPDEFAQRWKQSLQRDLLLYDLEKYEKSHPPVQRLDEFSQSRLGERSKMRRLKSPYSLSYWEQIRIVFWRSVQRLKGDPAFTIAQLLFNLTMALILGSMFYNLKPDTSSFYYRGGLMFFSLLLNAFSSQLEVLTLYAQRPVVEKHKRYALYHQSVEAISSFLIDLPYKTVNMFLFNIIIYFMAGLRKEAGAFFFFCLTTYIITLVMSALYRTIACVTRTSAQAMVPSSLLTMGVMIYTGFTIPTKYMPGWSRWMNYINPLAYAFEALMANEFSQRQFPCAQIVPAGSGYDVLPANSTICSTVGALPGTTTVDGDRYLALSFGYYEKNKWRDIGILCAYLVFFFIAYIVAAEFAKPPKTQGEVLVFRRGKIPSAVSMGEKQQDPESPPLSRPAGAQKAEANTGRGQDSPGQQKPVFHWQNLCYDIKIKGQPRRILDKVDGWVKPGTCTALMGASGAGKTTLLDTLATRVTMGVVSGDTLIDGKPTDASFQHRVGYVQQQDIHLDTMTVREALEFSAILRQSAEISKQDKLAYVDHVIEMLSMQEFADAIIGTPGSGLNVEQRKRLTIGVELAARPQLLVFLDEPTSGLDSQTSWAICDLIETLINSGQAVLCTIHQPSAMLFQRFDRLLLLQPGGKTVYFGELGPNSSTLISYLERNGAPKCPANANPAEWMLESTSPGESASEWFEIWRSSPEYKEVQAELQMLRDRSNSTQPGTNDEVNASQHREFVAPITVQSWEVLKRTAVHYWRSPTYIYSKASLAIFSSLYIGFSFTATNSLQGLQNQLYAFFMFLVLFGNLNEQIMPFFIPQRAIYEVRERTSKIYRWQTYLLANILVEMAWNTILAAIVFFCWYYPVGFQDNTTSDDASIRGFLGFLFLWQFFLFTSTFSHLVIIIFDTPDLAGTLASLMWMLCISFCGVGVKRVDLPAIWRDFMYHVSPATYLVSGVMSTCIHGGKVVCSSNEELQVAPPTNMSCLEFLGPYASTSGGHVLNPAAVDICRYCPMSTTDQFLASFEIDYVDRWRNFGLLWVYIGFNVAATVVIYWLCRTSKGVVMKQVSAKAG</sequence>
<dbReference type="Pfam" id="PF06422">
    <property type="entry name" value="PDR_CDR"/>
    <property type="match status" value="1"/>
</dbReference>
<dbReference type="InterPro" id="IPR017871">
    <property type="entry name" value="ABC_transporter-like_CS"/>
</dbReference>
<evidence type="ECO:0000256" key="5">
    <source>
        <dbReference type="ARBA" id="ARBA00022741"/>
    </source>
</evidence>
<dbReference type="InterPro" id="IPR013525">
    <property type="entry name" value="ABC2_TM"/>
</dbReference>
<accession>A0A9P9IXH6</accession>
<keyword evidence="6" id="KW-0067">ATP-binding</keyword>
<comment type="subcellular location">
    <subcellularLocation>
        <location evidence="1">Membrane</location>
        <topology evidence="1">Multi-pass membrane protein</topology>
    </subcellularLocation>
</comment>
<keyword evidence="7 10" id="KW-1133">Transmembrane helix</keyword>
<feature type="domain" description="ABC transporter" evidence="11">
    <location>
        <begin position="119"/>
        <end position="374"/>
    </location>
</feature>
<dbReference type="InterPro" id="IPR034003">
    <property type="entry name" value="ABCG_PDR_2"/>
</dbReference>
<dbReference type="PROSITE" id="PS50893">
    <property type="entry name" value="ABC_TRANSPORTER_2"/>
    <property type="match status" value="2"/>
</dbReference>
<comment type="caution">
    <text evidence="12">The sequence shown here is derived from an EMBL/GenBank/DDBJ whole genome shotgun (WGS) entry which is preliminary data.</text>
</comment>
<gene>
    <name evidence="12" type="ORF">B0J13DRAFT_639711</name>
</gene>
<feature type="transmembrane region" description="Helical" evidence="10">
    <location>
        <begin position="518"/>
        <end position="540"/>
    </location>
</feature>
<dbReference type="PANTHER" id="PTHR19241">
    <property type="entry name" value="ATP-BINDING CASSETTE TRANSPORTER"/>
    <property type="match status" value="1"/>
</dbReference>
<dbReference type="InterPro" id="IPR029481">
    <property type="entry name" value="ABC_trans_N"/>
</dbReference>
<feature type="transmembrane region" description="Helical" evidence="10">
    <location>
        <begin position="592"/>
        <end position="614"/>
    </location>
</feature>
<evidence type="ECO:0000256" key="3">
    <source>
        <dbReference type="ARBA" id="ARBA00022448"/>
    </source>
</evidence>
<keyword evidence="3" id="KW-0813">Transport</keyword>
<evidence type="ECO:0000256" key="9">
    <source>
        <dbReference type="SAM" id="MobiDB-lite"/>
    </source>
</evidence>
<dbReference type="InterPro" id="IPR027417">
    <property type="entry name" value="P-loop_NTPase"/>
</dbReference>
<comment type="similarity">
    <text evidence="2">Belongs to the ABC transporter superfamily. ABCG family. PDR (TC 3.A.1.205) subfamily.</text>
</comment>
<dbReference type="EMBL" id="JAGMUU010000015">
    <property type="protein sequence ID" value="KAH7137357.1"/>
    <property type="molecule type" value="Genomic_DNA"/>
</dbReference>
<feature type="transmembrane region" description="Helical" evidence="10">
    <location>
        <begin position="561"/>
        <end position="586"/>
    </location>
</feature>
<dbReference type="GO" id="GO:0140359">
    <property type="term" value="F:ABC-type transporter activity"/>
    <property type="evidence" value="ECO:0007669"/>
    <property type="project" value="InterPro"/>
</dbReference>
<feature type="transmembrane region" description="Helical" evidence="10">
    <location>
        <begin position="1276"/>
        <end position="1297"/>
    </location>
</feature>
<dbReference type="Pfam" id="PF00005">
    <property type="entry name" value="ABC_tran"/>
    <property type="match status" value="2"/>
</dbReference>
<feature type="transmembrane region" description="Helical" evidence="10">
    <location>
        <begin position="483"/>
        <end position="506"/>
    </location>
</feature>
<dbReference type="Proteomes" id="UP000717696">
    <property type="component" value="Unassembled WGS sequence"/>
</dbReference>
<dbReference type="OrthoDB" id="245989at2759"/>
<organism evidence="12 13">
    <name type="scientific">Dactylonectria estremocensis</name>
    <dbReference type="NCBI Taxonomy" id="1079267"/>
    <lineage>
        <taxon>Eukaryota</taxon>
        <taxon>Fungi</taxon>
        <taxon>Dikarya</taxon>
        <taxon>Ascomycota</taxon>
        <taxon>Pezizomycotina</taxon>
        <taxon>Sordariomycetes</taxon>
        <taxon>Hypocreomycetidae</taxon>
        <taxon>Hypocreales</taxon>
        <taxon>Nectriaceae</taxon>
        <taxon>Dactylonectria</taxon>
    </lineage>
</organism>
<feature type="region of interest" description="Disordered" evidence="9">
    <location>
        <begin position="777"/>
        <end position="815"/>
    </location>
</feature>
<protein>
    <submittedName>
        <fullName evidence="12">ABC-2 type transporter-domain-containing protein</fullName>
    </submittedName>
</protein>
<dbReference type="PROSITE" id="PS00211">
    <property type="entry name" value="ABC_TRANSPORTER_1"/>
    <property type="match status" value="1"/>
</dbReference>
<evidence type="ECO:0000256" key="2">
    <source>
        <dbReference type="ARBA" id="ARBA00006012"/>
    </source>
</evidence>
<dbReference type="SUPFAM" id="SSF52540">
    <property type="entry name" value="P-loop containing nucleoside triphosphate hydrolases"/>
    <property type="match status" value="2"/>
</dbReference>
<keyword evidence="4 10" id="KW-0812">Transmembrane</keyword>
<dbReference type="Pfam" id="PF01061">
    <property type="entry name" value="ABC2_membrane"/>
    <property type="match status" value="2"/>
</dbReference>
<evidence type="ECO:0000256" key="4">
    <source>
        <dbReference type="ARBA" id="ARBA00022692"/>
    </source>
</evidence>
<dbReference type="Gene3D" id="3.40.50.300">
    <property type="entry name" value="P-loop containing nucleotide triphosphate hydrolases"/>
    <property type="match status" value="2"/>
</dbReference>
<feature type="domain" description="ABC transporter" evidence="11">
    <location>
        <begin position="818"/>
        <end position="1061"/>
    </location>
</feature>
<dbReference type="InterPro" id="IPR003439">
    <property type="entry name" value="ABC_transporter-like_ATP-bd"/>
</dbReference>
<feature type="transmembrane region" description="Helical" evidence="10">
    <location>
        <begin position="1429"/>
        <end position="1447"/>
    </location>
</feature>
<evidence type="ECO:0000256" key="10">
    <source>
        <dbReference type="SAM" id="Phobius"/>
    </source>
</evidence>
<feature type="transmembrane region" description="Helical" evidence="10">
    <location>
        <begin position="1187"/>
        <end position="1209"/>
    </location>
</feature>